<feature type="domain" description="HAMP" evidence="7">
    <location>
        <begin position="309"/>
        <end position="361"/>
    </location>
</feature>
<dbReference type="Proteomes" id="UP000308114">
    <property type="component" value="Unassembled WGS sequence"/>
</dbReference>
<name>A0A4U2PXN0_9BACL</name>
<evidence type="ECO:0000256" key="1">
    <source>
        <dbReference type="ARBA" id="ARBA00004651"/>
    </source>
</evidence>
<keyword evidence="6" id="KW-1133">Transmembrane helix</keyword>
<dbReference type="AlphaFoldDB" id="A0A4U2PXN0"/>
<feature type="transmembrane region" description="Helical" evidence="6">
    <location>
        <begin position="288"/>
        <end position="307"/>
    </location>
</feature>
<dbReference type="GO" id="GO:0005886">
    <property type="term" value="C:plasma membrane"/>
    <property type="evidence" value="ECO:0007669"/>
    <property type="project" value="UniProtKB-SubCell"/>
</dbReference>
<keyword evidence="3" id="KW-0597">Phosphoprotein</keyword>
<dbReference type="InterPro" id="IPR036890">
    <property type="entry name" value="HATPase_C_sf"/>
</dbReference>
<dbReference type="InterPro" id="IPR010559">
    <property type="entry name" value="Sig_transdc_His_kin_internal"/>
</dbReference>
<evidence type="ECO:0000256" key="3">
    <source>
        <dbReference type="ARBA" id="ARBA00022553"/>
    </source>
</evidence>
<dbReference type="SUPFAM" id="SSF158472">
    <property type="entry name" value="HAMP domain-like"/>
    <property type="match status" value="1"/>
</dbReference>
<evidence type="ECO:0000256" key="6">
    <source>
        <dbReference type="SAM" id="Phobius"/>
    </source>
</evidence>
<sequence>MLKFNFYTKIVSIVIVLLIPVLILYVYSNQTTTDVLRKELNQSNYNQLTFFQNQVNTNIEMISSWPHLLIHDPDVASFQAIFLKDKTLNLDGINLVKRIQTKLGLQESSSNWRTSLNIYSPSLGRVVSEKGASFYDQKELTQVIKNGWQVSKKKIYGKDQFIFSLYTLSPFSSLGNLDSANTIIKVEFDSSNIQDMLDRFKGDGRKEPFYYKKGVGVIYNRTANEELSGKLITKLEKMGLHEVDNLTVKVGEESYLVHAVLSQTTGWYLIDYMPLSDMMSPIYTSNRLFYITVVGLLLVGFIGAYLLHSQVQVPILQLVRAFRRLKDGDYAVRLSPKGSHEFAFLARQFNLMVGQIQELFEKVYVEKLHVKEARLKQLQSQINPHFFYNCFSFITSMAKLRNHEAVVAMAHNLSKYYRYTTRQERDLVPLSEEIEFVHYYLKIQQMRMPRLTFSIHVSPQANSLLIPLLVVQPLVENAVLHGIEPQAEDGIIHITTEQIGPYMCLIVDDNGLGLGGEAITSLRSALDKPVEEESGYGLWNVHQRMRLHFGEDAGLGFSLSPLGGLRAVLKWPLLAEEEQANSLIKLKPSSNSNMVKMEGSDGSDITGR</sequence>
<protein>
    <submittedName>
        <fullName evidence="8">Two-component sensor histidine kinase</fullName>
    </submittedName>
</protein>
<evidence type="ECO:0000256" key="2">
    <source>
        <dbReference type="ARBA" id="ARBA00022475"/>
    </source>
</evidence>
<dbReference type="PROSITE" id="PS50885">
    <property type="entry name" value="HAMP"/>
    <property type="match status" value="1"/>
</dbReference>
<dbReference type="CDD" id="cd06225">
    <property type="entry name" value="HAMP"/>
    <property type="match status" value="1"/>
</dbReference>
<comment type="caution">
    <text evidence="8">The sequence shown here is derived from an EMBL/GenBank/DDBJ whole genome shotgun (WGS) entry which is preliminary data.</text>
</comment>
<keyword evidence="5 6" id="KW-0472">Membrane</keyword>
<evidence type="ECO:0000313" key="8">
    <source>
        <dbReference type="EMBL" id="TKH42044.1"/>
    </source>
</evidence>
<evidence type="ECO:0000256" key="4">
    <source>
        <dbReference type="ARBA" id="ARBA00022679"/>
    </source>
</evidence>
<evidence type="ECO:0000259" key="7">
    <source>
        <dbReference type="PROSITE" id="PS50885"/>
    </source>
</evidence>
<reference evidence="8 9" key="1">
    <citation type="submission" date="2018-01" db="EMBL/GenBank/DDBJ databases">
        <title>Bacillales members from the olive rhizosphere are effective biological control agents against Verticillium dahliae.</title>
        <authorList>
            <person name="Gomez-Lama C."/>
            <person name="Legarda G."/>
            <person name="Ruano-Rosa D."/>
            <person name="Pizarro-Tobias P."/>
            <person name="Valverde-Corredor A."/>
            <person name="Niqui J.L."/>
            <person name="Trivino J.C."/>
            <person name="Roca A."/>
            <person name="Mercado-Blanco J."/>
        </authorList>
    </citation>
    <scope>NUCLEOTIDE SEQUENCE [LARGE SCALE GENOMIC DNA]</scope>
    <source>
        <strain evidence="8 9">PIC167</strain>
    </source>
</reference>
<keyword evidence="4" id="KW-0808">Transferase</keyword>
<dbReference type="Gene3D" id="6.10.340.10">
    <property type="match status" value="1"/>
</dbReference>
<dbReference type="SMART" id="SM00304">
    <property type="entry name" value="HAMP"/>
    <property type="match status" value="1"/>
</dbReference>
<dbReference type="PANTHER" id="PTHR34220">
    <property type="entry name" value="SENSOR HISTIDINE KINASE YPDA"/>
    <property type="match status" value="1"/>
</dbReference>
<organism evidence="8 9">
    <name type="scientific">Paenibacillus terrae</name>
    <dbReference type="NCBI Taxonomy" id="159743"/>
    <lineage>
        <taxon>Bacteria</taxon>
        <taxon>Bacillati</taxon>
        <taxon>Bacillota</taxon>
        <taxon>Bacilli</taxon>
        <taxon>Bacillales</taxon>
        <taxon>Paenibacillaceae</taxon>
        <taxon>Paenibacillus</taxon>
    </lineage>
</organism>
<gene>
    <name evidence="8" type="ORF">C1I60_22345</name>
</gene>
<proteinExistence type="predicted"/>
<feature type="transmembrane region" description="Helical" evidence="6">
    <location>
        <begin position="6"/>
        <end position="27"/>
    </location>
</feature>
<dbReference type="RefSeq" id="WP_137063668.1">
    <property type="nucleotide sequence ID" value="NZ_PNXQ01000016.1"/>
</dbReference>
<dbReference type="Gene3D" id="3.30.565.10">
    <property type="entry name" value="Histidine kinase-like ATPase, C-terminal domain"/>
    <property type="match status" value="1"/>
</dbReference>
<dbReference type="Pfam" id="PF00672">
    <property type="entry name" value="HAMP"/>
    <property type="match status" value="1"/>
</dbReference>
<keyword evidence="2" id="KW-1003">Cell membrane</keyword>
<dbReference type="Pfam" id="PF06580">
    <property type="entry name" value="His_kinase"/>
    <property type="match status" value="1"/>
</dbReference>
<accession>A0A4U2PXN0</accession>
<dbReference type="PANTHER" id="PTHR34220:SF7">
    <property type="entry name" value="SENSOR HISTIDINE KINASE YPDA"/>
    <property type="match status" value="1"/>
</dbReference>
<evidence type="ECO:0000313" key="9">
    <source>
        <dbReference type="Proteomes" id="UP000308114"/>
    </source>
</evidence>
<dbReference type="InterPro" id="IPR050640">
    <property type="entry name" value="Bact_2-comp_sensor_kinase"/>
</dbReference>
<dbReference type="GO" id="GO:0000155">
    <property type="term" value="F:phosphorelay sensor kinase activity"/>
    <property type="evidence" value="ECO:0007669"/>
    <property type="project" value="InterPro"/>
</dbReference>
<comment type="subcellular location">
    <subcellularLocation>
        <location evidence="1">Cell membrane</location>
        <topology evidence="1">Multi-pass membrane protein</topology>
    </subcellularLocation>
</comment>
<dbReference type="InterPro" id="IPR003660">
    <property type="entry name" value="HAMP_dom"/>
</dbReference>
<keyword evidence="6" id="KW-0812">Transmembrane</keyword>
<evidence type="ECO:0000256" key="5">
    <source>
        <dbReference type="ARBA" id="ARBA00023136"/>
    </source>
</evidence>
<dbReference type="SUPFAM" id="SSF55874">
    <property type="entry name" value="ATPase domain of HSP90 chaperone/DNA topoisomerase II/histidine kinase"/>
    <property type="match status" value="1"/>
</dbReference>
<dbReference type="EMBL" id="PNXQ01000016">
    <property type="protein sequence ID" value="TKH42044.1"/>
    <property type="molecule type" value="Genomic_DNA"/>
</dbReference>
<keyword evidence="8" id="KW-0418">Kinase</keyword>